<keyword evidence="2" id="KW-1185">Reference proteome</keyword>
<reference evidence="1 2" key="1">
    <citation type="submission" date="2023-08" db="EMBL/GenBank/DDBJ databases">
        <title>The whole genome sequence of Lysobacter yananisis.</title>
        <authorList>
            <person name="Sun H."/>
        </authorList>
    </citation>
    <scope>NUCLEOTIDE SEQUENCE [LARGE SCALE GENOMIC DNA]</scope>
    <source>
        <strain evidence="1 2">SNNU513</strain>
    </source>
</reference>
<dbReference type="RefSeq" id="WP_309151809.1">
    <property type="nucleotide sequence ID" value="NZ_CP133568.1"/>
</dbReference>
<accession>A0ABY9P7U3</accession>
<name>A0ABY9P7U3_9GAMM</name>
<organism evidence="1 2">
    <name type="scientific">Lysobacter yananisis</name>
    <dbReference type="NCBI Taxonomy" id="1003114"/>
    <lineage>
        <taxon>Bacteria</taxon>
        <taxon>Pseudomonadati</taxon>
        <taxon>Pseudomonadota</taxon>
        <taxon>Gammaproteobacteria</taxon>
        <taxon>Lysobacterales</taxon>
        <taxon>Lysobacteraceae</taxon>
        <taxon>Lysobacter</taxon>
    </lineage>
</organism>
<evidence type="ECO:0000313" key="1">
    <source>
        <dbReference type="EMBL" id="WMT02880.1"/>
    </source>
</evidence>
<protein>
    <submittedName>
        <fullName evidence="1">Uncharacterized protein</fullName>
    </submittedName>
</protein>
<evidence type="ECO:0000313" key="2">
    <source>
        <dbReference type="Proteomes" id="UP001229313"/>
    </source>
</evidence>
<dbReference type="EMBL" id="CP133568">
    <property type="protein sequence ID" value="WMT02880.1"/>
    <property type="molecule type" value="Genomic_DNA"/>
</dbReference>
<gene>
    <name evidence="1" type="ORF">RDV84_23445</name>
</gene>
<dbReference type="Proteomes" id="UP001229313">
    <property type="component" value="Chromosome"/>
</dbReference>
<proteinExistence type="predicted"/>
<sequence>MLDLDRVARAFGQGRGRAHRGVPRRRASGAPIKARSFEQRPQVLGNAGARVGAAELAQVLAGEIELAVVAVLADPLQPLFRRQGIGVLRRADARAGDLDPLQNGGVGGVLLRRRGALGLGGDLRVGRGFGRRRGDRALGFATAQALDLAGGALALGGRLASRAGGASRAAAAGAL</sequence>